<dbReference type="HOGENOM" id="CLU_2133932_0_0_1"/>
<dbReference type="GeneID" id="6068855"/>
<evidence type="ECO:0000313" key="2">
    <source>
        <dbReference type="EMBL" id="EDR16127.1"/>
    </source>
</evidence>
<sequence>MDSGSEKQTSDFGEDGNDIIAEEGGEDMTGTSEFTVECDKETEGVIGENEEMLPVVADMASITNDNVGSENDSRTVPGLPLATISSVCNVGDAVIAANNNLLVEERPLDETGC</sequence>
<dbReference type="KEGG" id="lbc:LACBIDRAFT_301898"/>
<dbReference type="Proteomes" id="UP000001194">
    <property type="component" value="Unassembled WGS sequence"/>
</dbReference>
<feature type="region of interest" description="Disordered" evidence="1">
    <location>
        <begin position="1"/>
        <end position="32"/>
    </location>
</feature>
<keyword evidence="3" id="KW-1185">Reference proteome</keyword>
<dbReference type="RefSeq" id="XP_001874335.1">
    <property type="nucleotide sequence ID" value="XM_001874300.1"/>
</dbReference>
<name>B0CPV4_LACBS</name>
<gene>
    <name evidence="2" type="ORF">LACBIDRAFT_301898</name>
</gene>
<dbReference type="EMBL" id="DS547091">
    <property type="protein sequence ID" value="EDR16127.1"/>
    <property type="molecule type" value="Genomic_DNA"/>
</dbReference>
<feature type="compositionally biased region" description="Acidic residues" evidence="1">
    <location>
        <begin position="12"/>
        <end position="26"/>
    </location>
</feature>
<reference evidence="2 3" key="1">
    <citation type="journal article" date="2008" name="Nature">
        <title>The genome of Laccaria bicolor provides insights into mycorrhizal symbiosis.</title>
        <authorList>
            <person name="Martin F."/>
            <person name="Aerts A."/>
            <person name="Ahren D."/>
            <person name="Brun A."/>
            <person name="Danchin E.G.J."/>
            <person name="Duchaussoy F."/>
            <person name="Gibon J."/>
            <person name="Kohler A."/>
            <person name="Lindquist E."/>
            <person name="Pereda V."/>
            <person name="Salamov A."/>
            <person name="Shapiro H.J."/>
            <person name="Wuyts J."/>
            <person name="Blaudez D."/>
            <person name="Buee M."/>
            <person name="Brokstein P."/>
            <person name="Canbaeck B."/>
            <person name="Cohen D."/>
            <person name="Courty P.E."/>
            <person name="Coutinho P.M."/>
            <person name="Delaruelle C."/>
            <person name="Detter J.C."/>
            <person name="Deveau A."/>
            <person name="DiFazio S."/>
            <person name="Duplessis S."/>
            <person name="Fraissinet-Tachet L."/>
            <person name="Lucic E."/>
            <person name="Frey-Klett P."/>
            <person name="Fourrey C."/>
            <person name="Feussner I."/>
            <person name="Gay G."/>
            <person name="Grimwood J."/>
            <person name="Hoegger P.J."/>
            <person name="Jain P."/>
            <person name="Kilaru S."/>
            <person name="Labbe J."/>
            <person name="Lin Y.C."/>
            <person name="Legue V."/>
            <person name="Le Tacon F."/>
            <person name="Marmeisse R."/>
            <person name="Melayah D."/>
            <person name="Montanini B."/>
            <person name="Muratet M."/>
            <person name="Nehls U."/>
            <person name="Niculita-Hirzel H."/>
            <person name="Oudot-Le Secq M.P."/>
            <person name="Peter M."/>
            <person name="Quesneville H."/>
            <person name="Rajashekar B."/>
            <person name="Reich M."/>
            <person name="Rouhier N."/>
            <person name="Schmutz J."/>
            <person name="Yin T."/>
            <person name="Chalot M."/>
            <person name="Henrissat B."/>
            <person name="Kuees U."/>
            <person name="Lucas S."/>
            <person name="Van de Peer Y."/>
            <person name="Podila G.K."/>
            <person name="Polle A."/>
            <person name="Pukkila P.J."/>
            <person name="Richardson P.M."/>
            <person name="Rouze P."/>
            <person name="Sanders I.R."/>
            <person name="Stajich J.E."/>
            <person name="Tunlid A."/>
            <person name="Tuskan G."/>
            <person name="Grigoriev I.V."/>
        </authorList>
    </citation>
    <scope>NUCLEOTIDE SEQUENCE [LARGE SCALE GENOMIC DNA]</scope>
    <source>
        <strain evidence="3">S238N-H82 / ATCC MYA-4686</strain>
    </source>
</reference>
<protein>
    <submittedName>
        <fullName evidence="2">Predicted protein</fullName>
    </submittedName>
</protein>
<evidence type="ECO:0000256" key="1">
    <source>
        <dbReference type="SAM" id="MobiDB-lite"/>
    </source>
</evidence>
<organism evidence="3">
    <name type="scientific">Laccaria bicolor (strain S238N-H82 / ATCC MYA-4686)</name>
    <name type="common">Bicoloured deceiver</name>
    <name type="synonym">Laccaria laccata var. bicolor</name>
    <dbReference type="NCBI Taxonomy" id="486041"/>
    <lineage>
        <taxon>Eukaryota</taxon>
        <taxon>Fungi</taxon>
        <taxon>Dikarya</taxon>
        <taxon>Basidiomycota</taxon>
        <taxon>Agaricomycotina</taxon>
        <taxon>Agaricomycetes</taxon>
        <taxon>Agaricomycetidae</taxon>
        <taxon>Agaricales</taxon>
        <taxon>Agaricineae</taxon>
        <taxon>Hydnangiaceae</taxon>
        <taxon>Laccaria</taxon>
    </lineage>
</organism>
<evidence type="ECO:0000313" key="3">
    <source>
        <dbReference type="Proteomes" id="UP000001194"/>
    </source>
</evidence>
<dbReference type="InParanoid" id="B0CPV4"/>
<dbReference type="AlphaFoldDB" id="B0CPV4"/>
<accession>B0CPV4</accession>
<proteinExistence type="predicted"/>